<accession>A0A1I8FND2</accession>
<feature type="compositionally biased region" description="Basic and acidic residues" evidence="1">
    <location>
        <begin position="498"/>
        <end position="513"/>
    </location>
</feature>
<dbReference type="Gene3D" id="3.50.40.10">
    <property type="entry name" value="Phenylalanyl-trna Synthetase, Chain B, domain 3"/>
    <property type="match status" value="1"/>
</dbReference>
<dbReference type="InterPro" id="IPR020825">
    <property type="entry name" value="Phe-tRNA_synthase-like_B3/B4"/>
</dbReference>
<dbReference type="WBParaSite" id="maker-unitig_39976-snap-gene-0.2-mRNA-1">
    <property type="protein sequence ID" value="maker-unitig_39976-snap-gene-0.2-mRNA-1"/>
    <property type="gene ID" value="maker-unitig_39976-snap-gene-0.2"/>
</dbReference>
<evidence type="ECO:0000313" key="2">
    <source>
        <dbReference type="Proteomes" id="UP000095280"/>
    </source>
</evidence>
<feature type="region of interest" description="Disordered" evidence="1">
    <location>
        <begin position="61"/>
        <end position="82"/>
    </location>
</feature>
<organism evidence="2 3">
    <name type="scientific">Macrostomum lignano</name>
    <dbReference type="NCBI Taxonomy" id="282301"/>
    <lineage>
        <taxon>Eukaryota</taxon>
        <taxon>Metazoa</taxon>
        <taxon>Spiralia</taxon>
        <taxon>Lophotrochozoa</taxon>
        <taxon>Platyhelminthes</taxon>
        <taxon>Rhabditophora</taxon>
        <taxon>Macrostomorpha</taxon>
        <taxon>Macrostomida</taxon>
        <taxon>Macrostomidae</taxon>
        <taxon>Macrostomum</taxon>
    </lineage>
</organism>
<proteinExistence type="predicted"/>
<feature type="region of interest" description="Disordered" evidence="1">
    <location>
        <begin position="340"/>
        <end position="367"/>
    </location>
</feature>
<evidence type="ECO:0000313" key="3">
    <source>
        <dbReference type="WBParaSite" id="maker-unitig_39976-snap-gene-0.2-mRNA-1"/>
    </source>
</evidence>
<protein>
    <submittedName>
        <fullName evidence="3">Non-specific serine/threonine protein kinase</fullName>
    </submittedName>
</protein>
<reference evidence="3" key="1">
    <citation type="submission" date="2016-11" db="UniProtKB">
        <authorList>
            <consortium name="WormBaseParasite"/>
        </authorList>
    </citation>
    <scope>IDENTIFICATION</scope>
</reference>
<sequence>MPRPSCLKRLSDLASQLAQCGQGLGEFAFDRELLHDQSDYPRSHAPPASASAAIRRSAQRRLKQPAACRPAPDNGIWRAGPAAAGSSSEAAAGVPADADISNIHRCLAGAGSSGGLYSAHINEEVSRAKLRDTMLRMLRRSDIPDCRCRVAAQTGCCWQIELERVRFDRPAYRSQRSFRYTLRLKNMAVLEGMCNMLRDNQTITHQSEAAAACNALGGGEQSRSKRAVTSWLLERVPTVAQRASRRKAWDPLVLQLESFPALPPSLSRLPRACGCWTWRTTRVTGVPADVSGCAKLARAQTSKVNKIARCRRLKKMLETTRCSAPRWCWSTCARRRLHRPGQATAKAAGKKQKKQQPTTASSDSSPRLAMETMLIEAEAATVSTSGDWRPESDLTCRLQASRCWRCGPTWCLCAVRNIGTLASAPGRFKAFLACQQALHDGLADRRQKLTVASHDLDKIRFAPVPSRPGHRPRSCSGRSSRPKRNRAPEVVPPAPSAKAEDERERRREADHGSGVHRYAVPTDPANEAGLAIEQVRTLTGRAASGVYRREPTWSAARPARAGFQPAVDDRSEQKAALHLCGCCEESSFDDEF</sequence>
<dbReference type="AlphaFoldDB" id="A0A1I8FND2"/>
<dbReference type="Proteomes" id="UP000095280">
    <property type="component" value="Unplaced"/>
</dbReference>
<name>A0A1I8FND2_9PLAT</name>
<feature type="region of interest" description="Disordered" evidence="1">
    <location>
        <begin position="460"/>
        <end position="521"/>
    </location>
</feature>
<evidence type="ECO:0000256" key="1">
    <source>
        <dbReference type="SAM" id="MobiDB-lite"/>
    </source>
</evidence>
<keyword evidence="2" id="KW-1185">Reference proteome</keyword>